<keyword evidence="2 3" id="KW-0560">Oxidoreductase</keyword>
<dbReference type="PANTHER" id="PTHR43477:SF1">
    <property type="entry name" value="DIHYDROANTICAPSIN 7-DEHYDROGENASE"/>
    <property type="match status" value="1"/>
</dbReference>
<dbReference type="CDD" id="cd05233">
    <property type="entry name" value="SDR_c"/>
    <property type="match status" value="1"/>
</dbReference>
<dbReference type="InterPro" id="IPR002347">
    <property type="entry name" value="SDR_fam"/>
</dbReference>
<gene>
    <name evidence="3" type="ORF">Lepil_1041</name>
</gene>
<dbReference type="PANTHER" id="PTHR43477">
    <property type="entry name" value="DIHYDROANTICAPSIN 7-DEHYDROGENASE"/>
    <property type="match status" value="1"/>
</dbReference>
<dbReference type="SUPFAM" id="SSF51735">
    <property type="entry name" value="NAD(P)-binding Rossmann-fold domains"/>
    <property type="match status" value="1"/>
</dbReference>
<dbReference type="HOGENOM" id="CLU_010194_1_3_12"/>
<dbReference type="RefSeq" id="WP_002770666.1">
    <property type="nucleotide sequence ID" value="NZ_JH597773.1"/>
</dbReference>
<dbReference type="EMBL" id="JH597773">
    <property type="protein sequence ID" value="EHQ05739.1"/>
    <property type="molecule type" value="Genomic_DNA"/>
</dbReference>
<evidence type="ECO:0000313" key="4">
    <source>
        <dbReference type="Proteomes" id="UP000005737"/>
    </source>
</evidence>
<comment type="similarity">
    <text evidence="1">Belongs to the short-chain dehydrogenases/reductases (SDR) family.</text>
</comment>
<organism evidence="3 4">
    <name type="scientific">Leptonema illini DSM 21528</name>
    <dbReference type="NCBI Taxonomy" id="929563"/>
    <lineage>
        <taxon>Bacteria</taxon>
        <taxon>Pseudomonadati</taxon>
        <taxon>Spirochaetota</taxon>
        <taxon>Spirochaetia</taxon>
        <taxon>Leptospirales</taxon>
        <taxon>Leptospiraceae</taxon>
        <taxon>Leptonema</taxon>
    </lineage>
</organism>
<evidence type="ECO:0000256" key="1">
    <source>
        <dbReference type="ARBA" id="ARBA00006484"/>
    </source>
</evidence>
<proteinExistence type="inferred from homology"/>
<dbReference type="STRING" id="183.GCA_002009735_01523"/>
<dbReference type="InterPro" id="IPR036291">
    <property type="entry name" value="NAD(P)-bd_dom_sf"/>
</dbReference>
<dbReference type="InterPro" id="IPR051122">
    <property type="entry name" value="SDR_DHRS6-like"/>
</dbReference>
<sequence length="312" mass="33448">MASLKDKNYWALILGGSSGFGLASAKRLAGAGVNICIVHRDRKGAMARIDPEFEAIRATGSQLLTYNLDGLSEEGRRTVLDGLEEAMKGGKVRTLLHSIAFGNLKLMAPIVKHRSDAVAKLAASLGVDAAKLRSEATRLFLEEGVDELMHIAEEPAYNQELFLGDEDIANTIYAMGTSLATWTAALFQRKMFASDARVLGLTSEGNETAWRGYAAVSAAKVALEAISRSIAYEYGPHGIRSNILQPGVTDTPALRLIPGSTHMAAHSRMRNPLGRLTTPEDVGSVVLAMSLDETAWINGEIIRVDGGERIAG</sequence>
<dbReference type="EC" id="1.3.1.9" evidence="3"/>
<evidence type="ECO:0000313" key="3">
    <source>
        <dbReference type="EMBL" id="EHQ05739.1"/>
    </source>
</evidence>
<dbReference type="Pfam" id="PF13561">
    <property type="entry name" value="adh_short_C2"/>
    <property type="match status" value="1"/>
</dbReference>
<dbReference type="PRINTS" id="PR00081">
    <property type="entry name" value="GDHRDH"/>
</dbReference>
<reference evidence="3 4" key="1">
    <citation type="submission" date="2011-10" db="EMBL/GenBank/DDBJ databases">
        <title>The Improved High-Quality Draft genome of Leptonema illini DSM 21528.</title>
        <authorList>
            <consortium name="US DOE Joint Genome Institute (JGI-PGF)"/>
            <person name="Lucas S."/>
            <person name="Copeland A."/>
            <person name="Lapidus A."/>
            <person name="Glavina del Rio T."/>
            <person name="Dalin E."/>
            <person name="Tice H."/>
            <person name="Bruce D."/>
            <person name="Goodwin L."/>
            <person name="Pitluck S."/>
            <person name="Peters L."/>
            <person name="Mikhailova N."/>
            <person name="Held B."/>
            <person name="Kyrpides N."/>
            <person name="Mavromatis K."/>
            <person name="Ivanova N."/>
            <person name="Markowitz V."/>
            <person name="Cheng J.-F."/>
            <person name="Hugenholtz P."/>
            <person name="Woyke T."/>
            <person name="Wu D."/>
            <person name="Gronow S."/>
            <person name="Wellnitz S."/>
            <person name="Brambilla E.-M."/>
            <person name="Klenk H.-P."/>
            <person name="Eisen J.A."/>
        </authorList>
    </citation>
    <scope>NUCLEOTIDE SEQUENCE [LARGE SCALE GENOMIC DNA]</scope>
    <source>
        <strain evidence="3 4">DSM 21528</strain>
    </source>
</reference>
<dbReference type="AlphaFoldDB" id="H2CG58"/>
<accession>H2CG58</accession>
<protein>
    <submittedName>
        <fullName evidence="3">Enoyl-(Acyl-carrier-protein) reductase (NADH)</fullName>
        <ecNumber evidence="3">1.3.1.9</ecNumber>
    </submittedName>
</protein>
<name>H2CG58_9LEPT</name>
<evidence type="ECO:0000256" key="2">
    <source>
        <dbReference type="ARBA" id="ARBA00023002"/>
    </source>
</evidence>
<dbReference type="Gene3D" id="3.40.50.720">
    <property type="entry name" value="NAD(P)-binding Rossmann-like Domain"/>
    <property type="match status" value="1"/>
</dbReference>
<keyword evidence="4" id="KW-1185">Reference proteome</keyword>
<dbReference type="GO" id="GO:0004318">
    <property type="term" value="F:enoyl-[acyl-carrier-protein] reductase (NADH) activity"/>
    <property type="evidence" value="ECO:0007669"/>
    <property type="project" value="UniProtKB-EC"/>
</dbReference>
<dbReference type="Proteomes" id="UP000005737">
    <property type="component" value="Unassembled WGS sequence"/>
</dbReference>